<sequence>MMEIYNVAVIDDEFVGSFLENDASDGALTAIRAYDCLHGECTRKPRFDKHLRSSVFGSASTVAETMRDCGLGKREKERVVAKERVLGL</sequence>
<reference evidence="1 2" key="1">
    <citation type="submission" date="2024-01" db="EMBL/GenBank/DDBJ databases">
        <title>The genomes of 5 underutilized Papilionoideae crops provide insights into root nodulation and disease resistanc.</title>
        <authorList>
            <person name="Jiang F."/>
        </authorList>
    </citation>
    <scope>NUCLEOTIDE SEQUENCE [LARGE SCALE GENOMIC DNA]</scope>
    <source>
        <strain evidence="1">JINMINGXINNONG_FW02</strain>
        <tissue evidence="1">Leaves</tissue>
    </source>
</reference>
<dbReference type="Proteomes" id="UP001374584">
    <property type="component" value="Unassembled WGS sequence"/>
</dbReference>
<comment type="caution">
    <text evidence="1">The sequence shown here is derived from an EMBL/GenBank/DDBJ whole genome shotgun (WGS) entry which is preliminary data.</text>
</comment>
<name>A0AAN9QES5_PHACN</name>
<evidence type="ECO:0000313" key="2">
    <source>
        <dbReference type="Proteomes" id="UP001374584"/>
    </source>
</evidence>
<gene>
    <name evidence="1" type="ORF">VNO80_26785</name>
</gene>
<proteinExistence type="predicted"/>
<keyword evidence="2" id="KW-1185">Reference proteome</keyword>
<accession>A0AAN9QES5</accession>
<protein>
    <submittedName>
        <fullName evidence="1">Uncharacterized protein</fullName>
    </submittedName>
</protein>
<organism evidence="1 2">
    <name type="scientific">Phaseolus coccineus</name>
    <name type="common">Scarlet runner bean</name>
    <name type="synonym">Phaseolus multiflorus</name>
    <dbReference type="NCBI Taxonomy" id="3886"/>
    <lineage>
        <taxon>Eukaryota</taxon>
        <taxon>Viridiplantae</taxon>
        <taxon>Streptophyta</taxon>
        <taxon>Embryophyta</taxon>
        <taxon>Tracheophyta</taxon>
        <taxon>Spermatophyta</taxon>
        <taxon>Magnoliopsida</taxon>
        <taxon>eudicotyledons</taxon>
        <taxon>Gunneridae</taxon>
        <taxon>Pentapetalae</taxon>
        <taxon>rosids</taxon>
        <taxon>fabids</taxon>
        <taxon>Fabales</taxon>
        <taxon>Fabaceae</taxon>
        <taxon>Papilionoideae</taxon>
        <taxon>50 kb inversion clade</taxon>
        <taxon>NPAAA clade</taxon>
        <taxon>indigoferoid/millettioid clade</taxon>
        <taxon>Phaseoleae</taxon>
        <taxon>Phaseolus</taxon>
    </lineage>
</organism>
<evidence type="ECO:0000313" key="1">
    <source>
        <dbReference type="EMBL" id="KAK7335015.1"/>
    </source>
</evidence>
<dbReference type="AlphaFoldDB" id="A0AAN9QES5"/>
<dbReference type="EMBL" id="JAYMYR010000010">
    <property type="protein sequence ID" value="KAK7335015.1"/>
    <property type="molecule type" value="Genomic_DNA"/>
</dbReference>